<feature type="binding site" evidence="4">
    <location>
        <position position="138"/>
    </location>
    <ligand>
        <name>pyridoxal 5'-phosphate</name>
        <dbReference type="ChEBI" id="CHEBI:597326"/>
    </ligand>
</feature>
<sequence>MTQQVTRATFDEVMVPNYAPSEIIPVRGEGSRVWDKEGKEYVDFAGGIAVTALGHSHPTLVNVMREQAGQLWHLANVMTNEPALRLAKKLTEKTFADRVFFANSGGEANEAAFKLARRYAFDHFGPEKHEIIAFNKAFHGRTLFTVSVGGQAKYKEGFEPTPGGIAHCDYNDIAQLKALISDKTCAVVMEPIQGEGGIIPADKEFAKQVRELCDKYNALLVFDEVQSGVGRTGTLYAYEQLGVTPDVLTTAKALGNGFPVGAMLATEAAAKSLAFGTHGSTYGGNPMACAIAEAVIDIIDTPEVLSGVNKRHDLFFEGLKTINAKHNVFKDIRGMGLLIGAEVVDSLSGKAAMFMKAAAEEGLFVLVAGPNVLRLAPSLIIPETDITEGLVRLERAVIKVLASEAA</sequence>
<feature type="binding site" evidence="4">
    <location>
        <position position="281"/>
    </location>
    <ligand>
        <name>pyridoxal 5'-phosphate</name>
        <dbReference type="ChEBI" id="CHEBI:597326"/>
    </ligand>
</feature>
<keyword evidence="3 4" id="KW-0663">Pyridoxal phosphate</keyword>
<comment type="catalytic activity">
    <reaction evidence="4">
        <text>N(2)-acetyl-L-ornithine + 2-oxoglutarate = N-acetyl-L-glutamate 5-semialdehyde + L-glutamate</text>
        <dbReference type="Rhea" id="RHEA:18049"/>
        <dbReference type="ChEBI" id="CHEBI:16810"/>
        <dbReference type="ChEBI" id="CHEBI:29123"/>
        <dbReference type="ChEBI" id="CHEBI:29985"/>
        <dbReference type="ChEBI" id="CHEBI:57805"/>
        <dbReference type="EC" id="2.6.1.11"/>
    </reaction>
</comment>
<gene>
    <name evidence="4" type="primary">argD</name>
    <name evidence="5" type="ORF">IF202_15170</name>
</gene>
<dbReference type="InterPro" id="IPR017652">
    <property type="entry name" value="Ac/SucOrn_transaminase_bac"/>
</dbReference>
<dbReference type="Pfam" id="PF00202">
    <property type="entry name" value="Aminotran_3"/>
    <property type="match status" value="1"/>
</dbReference>
<comment type="caution">
    <text evidence="4">Lacks conserved residue(s) required for the propagation of feature annotation.</text>
</comment>
<evidence type="ECO:0000313" key="6">
    <source>
        <dbReference type="Proteomes" id="UP000604161"/>
    </source>
</evidence>
<dbReference type="InterPro" id="IPR015421">
    <property type="entry name" value="PyrdxlP-dep_Trfase_major"/>
</dbReference>
<dbReference type="EMBL" id="JACYFC010000005">
    <property type="protein sequence ID" value="MBD5772379.1"/>
    <property type="molecule type" value="Genomic_DNA"/>
</dbReference>
<comment type="cofactor">
    <cofactor evidence="4">
        <name>pyridoxal 5'-phosphate</name>
        <dbReference type="ChEBI" id="CHEBI:597326"/>
    </cofactor>
    <text evidence="4">Binds 1 pyridoxal phosphate per subunit.</text>
</comment>
<dbReference type="EC" id="2.6.1.11" evidence="4"/>
<dbReference type="InterPro" id="IPR015424">
    <property type="entry name" value="PyrdxlP-dep_Trfase"/>
</dbReference>
<feature type="modified residue" description="N6-(pyridoxal phosphate)lysine" evidence="4">
    <location>
        <position position="252"/>
    </location>
</feature>
<dbReference type="NCBIfam" id="NF003468">
    <property type="entry name" value="PRK05093.1"/>
    <property type="match status" value="1"/>
</dbReference>
<comment type="subunit">
    <text evidence="4">Homodimer.</text>
</comment>
<keyword evidence="4" id="KW-0963">Cytoplasm</keyword>
<dbReference type="NCBIfam" id="TIGR03246">
    <property type="entry name" value="arg_catab_astC"/>
    <property type="match status" value="1"/>
</dbReference>
<feature type="binding site" evidence="4">
    <location>
        <position position="280"/>
    </location>
    <ligand>
        <name>N(2)-acetyl-L-ornithine</name>
        <dbReference type="ChEBI" id="CHEBI:57805"/>
    </ligand>
</feature>
<dbReference type="CDD" id="cd00610">
    <property type="entry name" value="OAT_like"/>
    <property type="match status" value="1"/>
</dbReference>
<dbReference type="NCBIfam" id="TIGR00707">
    <property type="entry name" value="argD"/>
    <property type="match status" value="1"/>
</dbReference>
<dbReference type="InterPro" id="IPR005814">
    <property type="entry name" value="Aminotrans_3"/>
</dbReference>
<dbReference type="PIRSF" id="PIRSF000521">
    <property type="entry name" value="Transaminase_4ab_Lys_Orn"/>
    <property type="match status" value="1"/>
</dbReference>
<evidence type="ECO:0000256" key="4">
    <source>
        <dbReference type="HAMAP-Rule" id="MF_01107"/>
    </source>
</evidence>
<keyword evidence="1 4" id="KW-0032">Aminotransferase</keyword>
<keyword evidence="2 4" id="KW-0808">Transferase</keyword>
<comment type="miscellaneous">
    <text evidence="4">May also have succinyldiaminopimelate aminotransferase activity, thus carrying out the corresponding step in lysine biosynthesis.</text>
</comment>
<dbReference type="InterPro" id="IPR049704">
    <property type="entry name" value="Aminotrans_3_PPA_site"/>
</dbReference>
<dbReference type="PROSITE" id="PS00600">
    <property type="entry name" value="AA_TRANSFER_CLASS_3"/>
    <property type="match status" value="1"/>
</dbReference>
<dbReference type="InterPro" id="IPR050103">
    <property type="entry name" value="Class-III_PLP-dep_AT"/>
</dbReference>
<dbReference type="NCBIfam" id="NF002325">
    <property type="entry name" value="PRK01278.1"/>
    <property type="match status" value="1"/>
</dbReference>
<comment type="similarity">
    <text evidence="4">Belongs to the class-III pyridoxal-phosphate-dependent aminotransferase family. ArgD subfamily.</text>
</comment>
<accession>A0ABR8P270</accession>
<dbReference type="Gene3D" id="3.90.1150.10">
    <property type="entry name" value="Aspartate Aminotransferase, domain 1"/>
    <property type="match status" value="1"/>
</dbReference>
<feature type="binding site" evidence="4">
    <location>
        <begin position="223"/>
        <end position="226"/>
    </location>
    <ligand>
        <name>pyridoxal 5'-phosphate</name>
        <dbReference type="ChEBI" id="CHEBI:597326"/>
    </ligand>
</feature>
<comment type="caution">
    <text evidence="5">The sequence shown here is derived from an EMBL/GenBank/DDBJ whole genome shotgun (WGS) entry which is preliminary data.</text>
</comment>
<dbReference type="Proteomes" id="UP000604161">
    <property type="component" value="Unassembled WGS sequence"/>
</dbReference>
<dbReference type="InterPro" id="IPR004636">
    <property type="entry name" value="AcOrn/SuccOrn_fam"/>
</dbReference>
<reference evidence="5 6" key="1">
    <citation type="submission" date="2020-09" db="EMBL/GenBank/DDBJ databases">
        <title>Marinomonas sp. nov., isolated from the cysticercosis algae of Qingdao, China.</title>
        <authorList>
            <person name="Sun X."/>
        </authorList>
    </citation>
    <scope>NUCLEOTIDE SEQUENCE [LARGE SCALE GENOMIC DNA]</scope>
    <source>
        <strain evidence="5 6">SM2066</strain>
    </source>
</reference>
<comment type="subcellular location">
    <subcellularLocation>
        <location evidence="4">Cytoplasm</location>
    </subcellularLocation>
</comment>
<dbReference type="GO" id="GO:0008483">
    <property type="term" value="F:transaminase activity"/>
    <property type="evidence" value="ECO:0007669"/>
    <property type="project" value="UniProtKB-KW"/>
</dbReference>
<keyword evidence="4" id="KW-0055">Arginine biosynthesis</keyword>
<dbReference type="SUPFAM" id="SSF53383">
    <property type="entry name" value="PLP-dependent transferases"/>
    <property type="match status" value="1"/>
</dbReference>
<comment type="pathway">
    <text evidence="4">Amino-acid biosynthesis; L-arginine biosynthesis; N(2)-acetyl-L-ornithine from L-glutamate: step 4/4.</text>
</comment>
<dbReference type="InterPro" id="IPR015422">
    <property type="entry name" value="PyrdxlP-dep_Trfase_small"/>
</dbReference>
<keyword evidence="6" id="KW-1185">Reference proteome</keyword>
<evidence type="ECO:0000313" key="5">
    <source>
        <dbReference type="EMBL" id="MBD5772379.1"/>
    </source>
</evidence>
<evidence type="ECO:0000256" key="2">
    <source>
        <dbReference type="ARBA" id="ARBA00022679"/>
    </source>
</evidence>
<evidence type="ECO:0000256" key="1">
    <source>
        <dbReference type="ARBA" id="ARBA00022576"/>
    </source>
</evidence>
<dbReference type="PANTHER" id="PTHR11986:SF113">
    <property type="entry name" value="SUCCINYLORNITHINE TRANSAMINASE"/>
    <property type="match status" value="1"/>
</dbReference>
<organism evidence="5 6">
    <name type="scientific">Marinomonas colpomeniae</name>
    <dbReference type="NCBI Taxonomy" id="2774408"/>
    <lineage>
        <taxon>Bacteria</taxon>
        <taxon>Pseudomonadati</taxon>
        <taxon>Pseudomonadota</taxon>
        <taxon>Gammaproteobacteria</taxon>
        <taxon>Oceanospirillales</taxon>
        <taxon>Oceanospirillaceae</taxon>
        <taxon>Marinomonas</taxon>
    </lineage>
</organism>
<dbReference type="Gene3D" id="3.40.640.10">
    <property type="entry name" value="Type I PLP-dependent aspartate aminotransferase-like (Major domain)"/>
    <property type="match status" value="1"/>
</dbReference>
<dbReference type="NCBIfam" id="NF009047">
    <property type="entry name" value="PRK12381.1"/>
    <property type="match status" value="1"/>
</dbReference>
<evidence type="ECO:0000256" key="3">
    <source>
        <dbReference type="ARBA" id="ARBA00022898"/>
    </source>
</evidence>
<protein>
    <recommendedName>
        <fullName evidence="4">Acetylornithine aminotransferase</fullName>
        <shortName evidence="4">ACOAT</shortName>
        <ecNumber evidence="4">2.6.1.11</ecNumber>
    </recommendedName>
</protein>
<keyword evidence="4" id="KW-0028">Amino-acid biosynthesis</keyword>
<proteinExistence type="inferred from homology"/>
<dbReference type="RefSeq" id="WP_191595755.1">
    <property type="nucleotide sequence ID" value="NZ_JACYFC010000005.1"/>
</dbReference>
<feature type="binding site" evidence="4">
    <location>
        <position position="141"/>
    </location>
    <ligand>
        <name>N(2)-acetyl-L-ornithine</name>
        <dbReference type="ChEBI" id="CHEBI:57805"/>
    </ligand>
</feature>
<name>A0ABR8P270_9GAMM</name>
<dbReference type="PANTHER" id="PTHR11986">
    <property type="entry name" value="AMINOTRANSFERASE CLASS III"/>
    <property type="match status" value="1"/>
</dbReference>
<dbReference type="HAMAP" id="MF_01107">
    <property type="entry name" value="ArgD_aminotrans_3"/>
    <property type="match status" value="1"/>
</dbReference>